<dbReference type="CDD" id="cd04301">
    <property type="entry name" value="NAT_SF"/>
    <property type="match status" value="1"/>
</dbReference>
<dbReference type="InterPro" id="IPR016181">
    <property type="entry name" value="Acyl_CoA_acyltransferase"/>
</dbReference>
<organism evidence="2 3">
    <name type="scientific">Amphibacillus marinus</name>
    <dbReference type="NCBI Taxonomy" id="872970"/>
    <lineage>
        <taxon>Bacteria</taxon>
        <taxon>Bacillati</taxon>
        <taxon>Bacillota</taxon>
        <taxon>Bacilli</taxon>
        <taxon>Bacillales</taxon>
        <taxon>Bacillaceae</taxon>
        <taxon>Amphibacillus</taxon>
    </lineage>
</organism>
<sequence>MTILLKEIDHSNYKECANLTVSEAQENFVAANWYSLLEAKYEPNRLPFGIYDNEELVGFLMFSYHPADEYYDKDSWWIERFMLDQKQQRKGYGTKALKVAINDFKQTNPDKELRISAEPANDIAITLYEKQGFTKTGEYVGDEVVLLLQK</sequence>
<dbReference type="Proteomes" id="UP000199300">
    <property type="component" value="Unassembled WGS sequence"/>
</dbReference>
<dbReference type="OrthoDB" id="9127144at2"/>
<dbReference type="Gene3D" id="3.40.630.30">
    <property type="match status" value="1"/>
</dbReference>
<dbReference type="PROSITE" id="PS51186">
    <property type="entry name" value="GNAT"/>
    <property type="match status" value="1"/>
</dbReference>
<evidence type="ECO:0000259" key="1">
    <source>
        <dbReference type="PROSITE" id="PS51186"/>
    </source>
</evidence>
<accession>A0A1H8LSC7</accession>
<feature type="domain" description="N-acetyltransferase" evidence="1">
    <location>
        <begin position="3"/>
        <end position="150"/>
    </location>
</feature>
<protein>
    <submittedName>
        <fullName evidence="2">Diamine N-acetyltransferase</fullName>
    </submittedName>
</protein>
<evidence type="ECO:0000313" key="3">
    <source>
        <dbReference type="Proteomes" id="UP000199300"/>
    </source>
</evidence>
<dbReference type="SUPFAM" id="SSF55729">
    <property type="entry name" value="Acyl-CoA N-acyltransferases (Nat)"/>
    <property type="match status" value="1"/>
</dbReference>
<keyword evidence="2" id="KW-0808">Transferase</keyword>
<dbReference type="RefSeq" id="WP_091496263.1">
    <property type="nucleotide sequence ID" value="NZ_FODJ01000003.1"/>
</dbReference>
<evidence type="ECO:0000313" key="2">
    <source>
        <dbReference type="EMBL" id="SEO08052.1"/>
    </source>
</evidence>
<gene>
    <name evidence="2" type="ORF">SAMN04488134_103309</name>
</gene>
<dbReference type="AlphaFoldDB" id="A0A1H8LSC7"/>
<dbReference type="STRING" id="872970.SAMN04488134_103309"/>
<name>A0A1H8LSC7_9BACI</name>
<dbReference type="GO" id="GO:0016747">
    <property type="term" value="F:acyltransferase activity, transferring groups other than amino-acyl groups"/>
    <property type="evidence" value="ECO:0007669"/>
    <property type="project" value="InterPro"/>
</dbReference>
<dbReference type="InterPro" id="IPR000182">
    <property type="entry name" value="GNAT_dom"/>
</dbReference>
<dbReference type="EMBL" id="FODJ01000003">
    <property type="protein sequence ID" value="SEO08052.1"/>
    <property type="molecule type" value="Genomic_DNA"/>
</dbReference>
<dbReference type="Pfam" id="PF00583">
    <property type="entry name" value="Acetyltransf_1"/>
    <property type="match status" value="1"/>
</dbReference>
<keyword evidence="3" id="KW-1185">Reference proteome</keyword>
<reference evidence="2 3" key="1">
    <citation type="submission" date="2016-10" db="EMBL/GenBank/DDBJ databases">
        <authorList>
            <person name="de Groot N.N."/>
        </authorList>
    </citation>
    <scope>NUCLEOTIDE SEQUENCE [LARGE SCALE GENOMIC DNA]</scope>
    <source>
        <strain evidence="2 3">CGMCC 1.10434</strain>
    </source>
</reference>
<proteinExistence type="predicted"/>